<keyword evidence="2" id="KW-1185">Reference proteome</keyword>
<dbReference type="OrthoDB" id="5946976at2759"/>
<organism evidence="1 2">
    <name type="scientific">Calycina marina</name>
    <dbReference type="NCBI Taxonomy" id="1763456"/>
    <lineage>
        <taxon>Eukaryota</taxon>
        <taxon>Fungi</taxon>
        <taxon>Dikarya</taxon>
        <taxon>Ascomycota</taxon>
        <taxon>Pezizomycotina</taxon>
        <taxon>Leotiomycetes</taxon>
        <taxon>Helotiales</taxon>
        <taxon>Pezizellaceae</taxon>
        <taxon>Calycina</taxon>
    </lineage>
</organism>
<gene>
    <name evidence="1" type="ORF">BJ878DRAFT_393020</name>
</gene>
<dbReference type="EMBL" id="MU253981">
    <property type="protein sequence ID" value="KAG9243399.1"/>
    <property type="molecule type" value="Genomic_DNA"/>
</dbReference>
<evidence type="ECO:0000313" key="2">
    <source>
        <dbReference type="Proteomes" id="UP000887226"/>
    </source>
</evidence>
<protein>
    <submittedName>
        <fullName evidence="1">Uncharacterized protein</fullName>
    </submittedName>
</protein>
<sequence length="157" mass="17103">YMILANRHPSKIALSELSADPTNSVSRGIRSSVNYLPKWCFCLLKSSSNPEKESVVRHCSPIFDRAAIANRRCAREGYCSAGGCYHRTPAKLGLTSPNRSWESPIKGSASPSLPVYGHQCDVPGCTCNIYVVPGRASAIFIVSNGTKHFDATDWIAQ</sequence>
<dbReference type="AlphaFoldDB" id="A0A9P7Z0Y4"/>
<comment type="caution">
    <text evidence="1">The sequence shown here is derived from an EMBL/GenBank/DDBJ whole genome shotgun (WGS) entry which is preliminary data.</text>
</comment>
<name>A0A9P7Z0Y4_9HELO</name>
<evidence type="ECO:0000313" key="1">
    <source>
        <dbReference type="EMBL" id="KAG9243399.1"/>
    </source>
</evidence>
<proteinExistence type="predicted"/>
<feature type="non-terminal residue" evidence="1">
    <location>
        <position position="157"/>
    </location>
</feature>
<accession>A0A9P7Z0Y4</accession>
<dbReference type="Proteomes" id="UP000887226">
    <property type="component" value="Unassembled WGS sequence"/>
</dbReference>
<feature type="non-terminal residue" evidence="1">
    <location>
        <position position="1"/>
    </location>
</feature>
<reference evidence="1" key="1">
    <citation type="journal article" date="2021" name="IMA Fungus">
        <title>Genomic characterization of three marine fungi, including Emericellopsis atlantica sp. nov. with signatures of a generalist lifestyle and marine biomass degradation.</title>
        <authorList>
            <person name="Hagestad O.C."/>
            <person name="Hou L."/>
            <person name="Andersen J.H."/>
            <person name="Hansen E.H."/>
            <person name="Altermark B."/>
            <person name="Li C."/>
            <person name="Kuhnert E."/>
            <person name="Cox R.J."/>
            <person name="Crous P.W."/>
            <person name="Spatafora J.W."/>
            <person name="Lail K."/>
            <person name="Amirebrahimi M."/>
            <person name="Lipzen A."/>
            <person name="Pangilinan J."/>
            <person name="Andreopoulos W."/>
            <person name="Hayes R.D."/>
            <person name="Ng V."/>
            <person name="Grigoriev I.V."/>
            <person name="Jackson S.A."/>
            <person name="Sutton T.D.S."/>
            <person name="Dobson A.D.W."/>
            <person name="Rama T."/>
        </authorList>
    </citation>
    <scope>NUCLEOTIDE SEQUENCE</scope>
    <source>
        <strain evidence="1">TRa3180A</strain>
    </source>
</reference>